<gene>
    <name evidence="2" type="ORF">EVAR_83204_1</name>
</gene>
<evidence type="ECO:0000256" key="1">
    <source>
        <dbReference type="SAM" id="MobiDB-lite"/>
    </source>
</evidence>
<feature type="compositionally biased region" description="Basic and acidic residues" evidence="1">
    <location>
        <begin position="1"/>
        <end position="22"/>
    </location>
</feature>
<protein>
    <submittedName>
        <fullName evidence="2">Uncharacterized protein</fullName>
    </submittedName>
</protein>
<feature type="region of interest" description="Disordered" evidence="1">
    <location>
        <begin position="1"/>
        <end position="40"/>
    </location>
</feature>
<dbReference type="EMBL" id="BGZK01001355">
    <property type="protein sequence ID" value="GBP77956.1"/>
    <property type="molecule type" value="Genomic_DNA"/>
</dbReference>
<accession>A0A4C1YNX1</accession>
<sequence>MYESASAEKSEQSIGRERERGTRSSLQAARPPTKLGGRDMRRRNGTIGYLCFAKYSSDHGYIKVLLRRCDLPSHGGATLAGRGVPAVSHEAVALAAPCTTDHIQEYSEVALVIIKTEPGDEGAVSSKGPVFGEGPVTDVGLFVKEENNWIVKTEVGVGEVSVKQEPDIGPTVLQPQSVPSLPLLLPRVRPAVHPGTSTAPRIMNWPINLSRDIVAKRDMLYEGRLISPRPKVLSDDSLFHNYYH</sequence>
<organism evidence="2 3">
    <name type="scientific">Eumeta variegata</name>
    <name type="common">Bagworm moth</name>
    <name type="synonym">Eumeta japonica</name>
    <dbReference type="NCBI Taxonomy" id="151549"/>
    <lineage>
        <taxon>Eukaryota</taxon>
        <taxon>Metazoa</taxon>
        <taxon>Ecdysozoa</taxon>
        <taxon>Arthropoda</taxon>
        <taxon>Hexapoda</taxon>
        <taxon>Insecta</taxon>
        <taxon>Pterygota</taxon>
        <taxon>Neoptera</taxon>
        <taxon>Endopterygota</taxon>
        <taxon>Lepidoptera</taxon>
        <taxon>Glossata</taxon>
        <taxon>Ditrysia</taxon>
        <taxon>Tineoidea</taxon>
        <taxon>Psychidae</taxon>
        <taxon>Oiketicinae</taxon>
        <taxon>Eumeta</taxon>
    </lineage>
</organism>
<dbReference type="AlphaFoldDB" id="A0A4C1YNX1"/>
<proteinExistence type="predicted"/>
<name>A0A4C1YNX1_EUMVA</name>
<comment type="caution">
    <text evidence="2">The sequence shown here is derived from an EMBL/GenBank/DDBJ whole genome shotgun (WGS) entry which is preliminary data.</text>
</comment>
<reference evidence="2 3" key="1">
    <citation type="journal article" date="2019" name="Commun. Biol.">
        <title>The bagworm genome reveals a unique fibroin gene that provides high tensile strength.</title>
        <authorList>
            <person name="Kono N."/>
            <person name="Nakamura H."/>
            <person name="Ohtoshi R."/>
            <person name="Tomita M."/>
            <person name="Numata K."/>
            <person name="Arakawa K."/>
        </authorList>
    </citation>
    <scope>NUCLEOTIDE SEQUENCE [LARGE SCALE GENOMIC DNA]</scope>
</reference>
<evidence type="ECO:0000313" key="3">
    <source>
        <dbReference type="Proteomes" id="UP000299102"/>
    </source>
</evidence>
<keyword evidence="3" id="KW-1185">Reference proteome</keyword>
<evidence type="ECO:0000313" key="2">
    <source>
        <dbReference type="EMBL" id="GBP77956.1"/>
    </source>
</evidence>
<dbReference type="Proteomes" id="UP000299102">
    <property type="component" value="Unassembled WGS sequence"/>
</dbReference>